<reference evidence="2" key="1">
    <citation type="submission" date="2023-03" db="EMBL/GenBank/DDBJ databases">
        <title>Massive genome expansion in bonnet fungi (Mycena s.s.) driven by repeated elements and novel gene families across ecological guilds.</title>
        <authorList>
            <consortium name="Lawrence Berkeley National Laboratory"/>
            <person name="Harder C.B."/>
            <person name="Miyauchi S."/>
            <person name="Viragh M."/>
            <person name="Kuo A."/>
            <person name="Thoen E."/>
            <person name="Andreopoulos B."/>
            <person name="Lu D."/>
            <person name="Skrede I."/>
            <person name="Drula E."/>
            <person name="Henrissat B."/>
            <person name="Morin E."/>
            <person name="Kohler A."/>
            <person name="Barry K."/>
            <person name="LaButti K."/>
            <person name="Morin E."/>
            <person name="Salamov A."/>
            <person name="Lipzen A."/>
            <person name="Mereny Z."/>
            <person name="Hegedus B."/>
            <person name="Baldrian P."/>
            <person name="Stursova M."/>
            <person name="Weitz H."/>
            <person name="Taylor A."/>
            <person name="Grigoriev I.V."/>
            <person name="Nagy L.G."/>
            <person name="Martin F."/>
            <person name="Kauserud H."/>
        </authorList>
    </citation>
    <scope>NUCLEOTIDE SEQUENCE</scope>
    <source>
        <strain evidence="2">CBHHK188m</strain>
    </source>
</reference>
<sequence>MEPPGAQEPITPSASPIPASNSRSFFPAPYRIADEAPPPKRRRCSSTPRQPSSSATPDDIHTEREASAMRMFDVWSQLAEKYSRRIDEDDIVNLATGEIVKDRGVLSAETPWKFGRFADLDDSVATDEDEEDDEEDVDELDAFAERRAPEQVSVHGIGWTVPPVRKMDPADAKDLEEFMEAETRRRDKCGDEDASEDVSEDDSNVDENAKVGYESEDKTDAPEAVVSVPPLPHEPEFDESDDELGNWDLVDASNIVVPVMEKTENPEIIEIVDSPSSKTSFQPRATPKSRQPRLQLHTPPQSRTPSSVLSSTDDFLTPIPLASPPSSPVHSSPIKPKLNKHVDRPASQVRTRSQSRPRSPPLSKNEDPFPRLDLTEVERGRSVHKNTPRGKSTRSSLATTSASVGKPKASTSSAILVSHASKGTGQKSKSKAKLASSSSPTQTKRRSTLPPRSSPEPRGSSEKHVTMDEPVNSKPKGKGRLMDPEQPLVDDDRWREESDDPGRLPSSPPLPIEPSGLRRSLKKETPGKPNLHSHPAFKVEQTPSPRSAELVPRSTRKRKRTSMSSDGEGADHISASIHGNIYLVYLGRGPDCNLDTQVSFRSFESPPSSPLKNEIRSLSVSANHTSQRTAPDSEPGFHSDSEPEYESHRASSHRSLLSNSMPLYYPPPPPFYPYPPYTPGTDVHPVMPLQDPRAQFIISQAMHQLSTLFTAPWSAQPFTPPRHPSAAHSASGTSPYSYPTTTPHHPHTHPYVFDSGASVGTLPPSSPPGSSPTSSPTHGHSTGRRASLVPRSRSRGRRVSFRIDGEVRAAEDEVQGDSPDLTVSRGRRKTHEERQSGSSPSAAKRKDKGKNKMEDHVSESETSDVGSQPRADTRARLVERAQTPGPPLARVESETVVPVDSSRRRSSGSNSAVPKPKGRPRKV</sequence>
<comment type="caution">
    <text evidence="2">The sequence shown here is derived from an EMBL/GenBank/DDBJ whole genome shotgun (WGS) entry which is preliminary data.</text>
</comment>
<feature type="compositionally biased region" description="Basic and acidic residues" evidence="1">
    <location>
        <begin position="165"/>
        <end position="191"/>
    </location>
</feature>
<dbReference type="Proteomes" id="UP001215280">
    <property type="component" value="Unassembled WGS sequence"/>
</dbReference>
<feature type="compositionally biased region" description="Basic and acidic residues" evidence="1">
    <location>
        <begin position="801"/>
        <end position="811"/>
    </location>
</feature>
<feature type="compositionally biased region" description="Polar residues" evidence="1">
    <location>
        <begin position="409"/>
        <end position="426"/>
    </location>
</feature>
<gene>
    <name evidence="2" type="ORF">DFH07DRAFT_815179</name>
</gene>
<dbReference type="GO" id="GO:0005634">
    <property type="term" value="C:nucleus"/>
    <property type="evidence" value="ECO:0007669"/>
    <property type="project" value="InterPro"/>
</dbReference>
<keyword evidence="3" id="KW-1185">Reference proteome</keyword>
<name>A0AAD7NHP3_9AGAR</name>
<dbReference type="GO" id="GO:0042393">
    <property type="term" value="F:histone binding"/>
    <property type="evidence" value="ECO:0007669"/>
    <property type="project" value="InterPro"/>
</dbReference>
<feature type="compositionally biased region" description="Polar residues" evidence="1">
    <location>
        <begin position="45"/>
        <end position="56"/>
    </location>
</feature>
<feature type="region of interest" description="Disordered" evidence="1">
    <location>
        <begin position="1"/>
        <end position="65"/>
    </location>
</feature>
<feature type="region of interest" description="Disordered" evidence="1">
    <location>
        <begin position="260"/>
        <end position="574"/>
    </location>
</feature>
<feature type="compositionally biased region" description="Low complexity" evidence="1">
    <location>
        <begin position="393"/>
        <end position="403"/>
    </location>
</feature>
<dbReference type="Pfam" id="PF10384">
    <property type="entry name" value="Scm3"/>
    <property type="match status" value="1"/>
</dbReference>
<feature type="region of interest" description="Disordered" evidence="1">
    <location>
        <begin position="121"/>
        <end position="244"/>
    </location>
</feature>
<organism evidence="2 3">
    <name type="scientific">Mycena maculata</name>
    <dbReference type="NCBI Taxonomy" id="230809"/>
    <lineage>
        <taxon>Eukaryota</taxon>
        <taxon>Fungi</taxon>
        <taxon>Dikarya</taxon>
        <taxon>Basidiomycota</taxon>
        <taxon>Agaricomycotina</taxon>
        <taxon>Agaricomycetes</taxon>
        <taxon>Agaricomycetidae</taxon>
        <taxon>Agaricales</taxon>
        <taxon>Marasmiineae</taxon>
        <taxon>Mycenaceae</taxon>
        <taxon>Mycena</taxon>
    </lineage>
</organism>
<feature type="compositionally biased region" description="Basic and acidic residues" evidence="1">
    <location>
        <begin position="490"/>
        <end position="502"/>
    </location>
</feature>
<dbReference type="EMBL" id="JARJLG010000045">
    <property type="protein sequence ID" value="KAJ7761494.1"/>
    <property type="molecule type" value="Genomic_DNA"/>
</dbReference>
<feature type="compositionally biased region" description="Polar residues" evidence="1">
    <location>
        <begin position="621"/>
        <end position="630"/>
    </location>
</feature>
<feature type="region of interest" description="Disordered" evidence="1">
    <location>
        <begin position="621"/>
        <end position="653"/>
    </location>
</feature>
<feature type="compositionally biased region" description="Low complexity" evidence="1">
    <location>
        <begin position="771"/>
        <end position="780"/>
    </location>
</feature>
<feature type="region of interest" description="Disordered" evidence="1">
    <location>
        <begin position="716"/>
        <end position="923"/>
    </location>
</feature>
<feature type="compositionally biased region" description="Basic residues" evidence="1">
    <location>
        <begin position="382"/>
        <end position="392"/>
    </location>
</feature>
<dbReference type="Gene3D" id="6.10.250.2010">
    <property type="match status" value="1"/>
</dbReference>
<proteinExistence type="predicted"/>
<feature type="compositionally biased region" description="Polar residues" evidence="1">
    <location>
        <begin position="274"/>
        <end position="283"/>
    </location>
</feature>
<feature type="compositionally biased region" description="Basic and acidic residues" evidence="1">
    <location>
        <begin position="364"/>
        <end position="381"/>
    </location>
</feature>
<feature type="compositionally biased region" description="Low complexity" evidence="1">
    <location>
        <begin position="733"/>
        <end position="743"/>
    </location>
</feature>
<evidence type="ECO:0000256" key="1">
    <source>
        <dbReference type="SAM" id="MobiDB-lite"/>
    </source>
</evidence>
<accession>A0AAD7NHP3</accession>
<feature type="compositionally biased region" description="Polar residues" evidence="1">
    <location>
        <begin position="298"/>
        <end position="314"/>
    </location>
</feature>
<feature type="compositionally biased region" description="Low complexity" evidence="1">
    <location>
        <begin position="9"/>
        <end position="22"/>
    </location>
</feature>
<feature type="compositionally biased region" description="Acidic residues" evidence="1">
    <location>
        <begin position="192"/>
        <end position="205"/>
    </location>
</feature>
<evidence type="ECO:0000313" key="2">
    <source>
        <dbReference type="EMBL" id="KAJ7761494.1"/>
    </source>
</evidence>
<feature type="compositionally biased region" description="Basic and acidic residues" evidence="1">
    <location>
        <begin position="207"/>
        <end position="221"/>
    </location>
</feature>
<evidence type="ECO:0000313" key="3">
    <source>
        <dbReference type="Proteomes" id="UP001215280"/>
    </source>
</evidence>
<protein>
    <submittedName>
        <fullName evidence="2">Uncharacterized protein</fullName>
    </submittedName>
</protein>
<feature type="compositionally biased region" description="Basic and acidic residues" evidence="1">
    <location>
        <begin position="635"/>
        <end position="649"/>
    </location>
</feature>
<dbReference type="InterPro" id="IPR018465">
    <property type="entry name" value="Scm3/HJURP"/>
</dbReference>
<dbReference type="AlphaFoldDB" id="A0AAD7NHP3"/>
<feature type="compositionally biased region" description="Acidic residues" evidence="1">
    <location>
        <begin position="121"/>
        <end position="142"/>
    </location>
</feature>
<feature type="compositionally biased region" description="Basic and acidic residues" evidence="1">
    <location>
        <begin position="850"/>
        <end position="859"/>
    </location>
</feature>